<comment type="caution">
    <text evidence="2">The sequence shown here is derived from an EMBL/GenBank/DDBJ whole genome shotgun (WGS) entry which is preliminary data.</text>
</comment>
<name>A0A8H6Z1E7_9AGAR</name>
<proteinExistence type="predicted"/>
<dbReference type="OrthoDB" id="2860841at2759"/>
<evidence type="ECO:0000313" key="3">
    <source>
        <dbReference type="Proteomes" id="UP000623467"/>
    </source>
</evidence>
<dbReference type="AlphaFoldDB" id="A0A8H6Z1E7"/>
<dbReference type="Proteomes" id="UP000623467">
    <property type="component" value="Unassembled WGS sequence"/>
</dbReference>
<dbReference type="SUPFAM" id="SSF52047">
    <property type="entry name" value="RNI-like"/>
    <property type="match status" value="1"/>
</dbReference>
<evidence type="ECO:0000256" key="1">
    <source>
        <dbReference type="SAM" id="SignalP"/>
    </source>
</evidence>
<dbReference type="InterPro" id="IPR032675">
    <property type="entry name" value="LRR_dom_sf"/>
</dbReference>
<feature type="signal peptide" evidence="1">
    <location>
        <begin position="1"/>
        <end position="25"/>
    </location>
</feature>
<gene>
    <name evidence="2" type="ORF">MSAN_00718500</name>
</gene>
<evidence type="ECO:0000313" key="2">
    <source>
        <dbReference type="EMBL" id="KAF7370848.1"/>
    </source>
</evidence>
<dbReference type="EMBL" id="JACAZH010000004">
    <property type="protein sequence ID" value="KAF7370848.1"/>
    <property type="molecule type" value="Genomic_DNA"/>
</dbReference>
<keyword evidence="3" id="KW-1185">Reference proteome</keyword>
<feature type="chain" id="PRO_5034517889" evidence="1">
    <location>
        <begin position="26"/>
        <end position="396"/>
    </location>
</feature>
<keyword evidence="1" id="KW-0732">Signal</keyword>
<sequence length="396" mass="45319">MKNSSTRHGLAELHFFLLYLPPVETDSIEHPGLWASLYIDYDWFGQTGTDTFLWFWLVHQPGVNVDEDQLYEDLFPTGGEFPQLTKLCVDLASEYIFGYDFQGYPPYALKNARSLHQLHFERVPWMLTIPYETLKIYSTENVTVSECIEVLRNAINLSSSTFSLIPDTPQDPITSLSPLVNLRDLTLSESVRTAPPLLAMNLLRHLTVPSLNHLTLKFEAVDLDMPPAVDISEFVFFTSRSLHRLEKLTLCFLPTSETVLVQCLQDMPCITTLRIQLYTPIDNVLDRLANDRDFLPRLEYLHIIHGTPPWSLLEYDGPTPDRLFGMLSSRRHPSDVGQRPVQLQAFQFEIYDASYAANLFIVSVVSDPRYGQFEDSGMTLSIGTLNWGSMSWWVDI</sequence>
<organism evidence="2 3">
    <name type="scientific">Mycena sanguinolenta</name>
    <dbReference type="NCBI Taxonomy" id="230812"/>
    <lineage>
        <taxon>Eukaryota</taxon>
        <taxon>Fungi</taxon>
        <taxon>Dikarya</taxon>
        <taxon>Basidiomycota</taxon>
        <taxon>Agaricomycotina</taxon>
        <taxon>Agaricomycetes</taxon>
        <taxon>Agaricomycetidae</taxon>
        <taxon>Agaricales</taxon>
        <taxon>Marasmiineae</taxon>
        <taxon>Mycenaceae</taxon>
        <taxon>Mycena</taxon>
    </lineage>
</organism>
<reference evidence="2" key="1">
    <citation type="submission" date="2020-05" db="EMBL/GenBank/DDBJ databases">
        <title>Mycena genomes resolve the evolution of fungal bioluminescence.</title>
        <authorList>
            <person name="Tsai I.J."/>
        </authorList>
    </citation>
    <scope>NUCLEOTIDE SEQUENCE</scope>
    <source>
        <strain evidence="2">160909Yilan</strain>
    </source>
</reference>
<protein>
    <submittedName>
        <fullName evidence="2">Uncharacterized protein</fullName>
    </submittedName>
</protein>
<dbReference type="Gene3D" id="3.80.10.10">
    <property type="entry name" value="Ribonuclease Inhibitor"/>
    <property type="match status" value="1"/>
</dbReference>
<accession>A0A8H6Z1E7</accession>